<dbReference type="SUPFAM" id="SSF50978">
    <property type="entry name" value="WD40 repeat-like"/>
    <property type="match status" value="1"/>
</dbReference>
<dbReference type="InterPro" id="IPR052620">
    <property type="entry name" value="ELYS/MEL-28_NucAsmblyFactor"/>
</dbReference>
<evidence type="ECO:0000256" key="1">
    <source>
        <dbReference type="ARBA" id="ARBA00004123"/>
    </source>
</evidence>
<feature type="compositionally biased region" description="Acidic residues" evidence="3">
    <location>
        <begin position="1755"/>
        <end position="1764"/>
    </location>
</feature>
<feature type="compositionally biased region" description="Basic and acidic residues" evidence="3">
    <location>
        <begin position="2007"/>
        <end position="2026"/>
    </location>
</feature>
<feature type="region of interest" description="Disordered" evidence="3">
    <location>
        <begin position="1426"/>
        <end position="1451"/>
    </location>
</feature>
<feature type="compositionally biased region" description="Basic and acidic residues" evidence="3">
    <location>
        <begin position="1364"/>
        <end position="1380"/>
    </location>
</feature>
<dbReference type="Pfam" id="PF16687">
    <property type="entry name" value="ELYS-bb"/>
    <property type="match status" value="1"/>
</dbReference>
<evidence type="ECO:0000259" key="4">
    <source>
        <dbReference type="Pfam" id="PF13934"/>
    </source>
</evidence>
<reference evidence="6 7" key="1">
    <citation type="submission" date="2022-12" db="EMBL/GenBank/DDBJ databases">
        <title>Chromosome-level genome assembly of true bugs.</title>
        <authorList>
            <person name="Ma L."/>
            <person name="Li H."/>
        </authorList>
    </citation>
    <scope>NUCLEOTIDE SEQUENCE [LARGE SCALE GENOMIC DNA]</scope>
    <source>
        <strain evidence="6">Lab_2022b</strain>
    </source>
</reference>
<dbReference type="InterPro" id="IPR036322">
    <property type="entry name" value="WD40_repeat_dom_sf"/>
</dbReference>
<feature type="region of interest" description="Disordered" evidence="3">
    <location>
        <begin position="1522"/>
        <end position="1607"/>
    </location>
</feature>
<feature type="compositionally biased region" description="Basic and acidic residues" evidence="3">
    <location>
        <begin position="2535"/>
        <end position="2547"/>
    </location>
</feature>
<sequence>MAMVNNVNIIKLSEFLPSVKHEICNKHQDVIAGVLNSTNYSWLAFETTLVLVNNFNASIRTSWCFQNEYDNSDITCVAELPFEKCQIPLLIVGISSTSSSKLFIFNPNTCKVIRTLQLNIQVRCLSVIEDGHVNNVHPFTDILAEMQGVIAVGAADGSLILIDLNREFLVRAIEGDLKCESIEDNPSELNLVSLYDSAQSMQFQLNQAQLNGDSLGLTLIDGSIIKDDGITALEYSKETACLYIGFSSGSWHIWNLISLKKLYSSPTSEFPVFGFSQLEPCDDPRHTVYVWVTCQAPSHSLPLASLYSISYGKKDFVEQYGTFYEEFQQCNLVFEMSPGEEKEGVTSARVVSVGTISKTINKPTNYCIGLPDCEGTQLRLTATVYSLERQGDIETRMLLFDLNRWYAEQMPSSIEETTVQMTRAGVIRSLIDISSISHSQLIALKILENTLQVFTNSYADTACTQISFEMIGINSEGIFHGEKLGAQKEWLRNSEIVGSRALINPQQLYRACLNSGLSLFYNDFFDYDNPSLDEMRSYILSAWLEYKMFSCIMDCADCWSNGSHSVSGCTLAYLLDWLWSQFVYCKTVAHHLCRILFDGSGLEFDLAERKKLKHCSVLIHSVYTLYSQIVNKHSKFILNDSSKNKLQAMSLLISYIDQVIFFTYLGVLPEVNHLGMPRSSIPYDSVRLQKYASQRNVYLIRALEECKRTRPHISPPIHGLYMVDSFNFTEDGIKVIDYPPFSIQMLLRIWLKVETSIKEKFSMSYYFLLDLMNTCDEDKYHMFLEKVANYPSTLAMTNSQVYLVKALWNLDHSFYEDGMKLLMSSEVLTSDITDSQNRSILRLLFIESRYDLALQYLRSKQPALHLPDDIKLEMSLLIANKLIDEAHLFQRRNSRFRQSLLMQFFTEQSITQLKDIIKLNLDSTEEAMFIKFLKDQKEPRFDDLHIMFLISRAKFEEVVELHGKLKSRNAFRGICARDRFVEGISSSLSNVNNLINIESLFETYSIPKKLTKPLSAYVKTSMSEGFPAPQLCDNAVAAWALKCARRSSANQDFNKLQSNIPSNGFPEIHTRKVVGIRGRPAPPTPHSKRIRSLDHELCTNMFVRNDSKKQKLENNKEALDKEEVERFLSTPVIERRRPPPAQLDQSSLTPHSPPHSILKKINDHKTKTPVKGNNKIDGSDQTDLTPRKSLRFTLPREERPSDKLKCSMRLSARRSLRKATPNNGDLAETSASSSSSLSTTDLSENSMKDIVSSTPLQTSIKRSNPVDWKSIMDEAKPRTLFTIGAGTPAKSKSTSSNTSNKTYLDGFLRKMAMEPSSKSKEENHVNIGVGEDHVVDEAKSFTSQLLLNNSEVKDLVAAETETRLDTNNRTDVDKDNDNIDHTSNTQTPKDQEIAYRTRSAAALRSSKLVEDLLATPRTRLRKRLEQRVGNEESVENKAGGINNENRGSSYEIHSTPTRRMQRIEMHMEKKIRLEIKEVDEDGVDDESGEELEEGSSTEIAREHHIEIVQQEVMPDHQPVPQVSQYESTAAEVKREDAERAVLESEEKGAAEKEENVQMEISEECIEDENIEDEKGKTGGVDVEVDTPDVEVKKQVVEKEKTERSSEFGSVKNATIENVDVRADLKATMKMPLTAAIPRDYHALTPVPPDPVMLGAVAPAQPLQDYFTGDDDDDDDDLYGDLEEAEEAEMPPKMDFDQPEEGGFGGLYEELQEEEAGGGASKPPKSDSDSSVICLDSDSESEAKNFNKNNSTKLDYEEDSYDGENSDSAPVRSRSFFHDKFRKYSEYEDCEDELVEEEEEDEEEDEDEESDGESACEDEGVAEEEVEEGEEEDEEVDEEEAREDEGIEEESPEVEESHSEGTPDVAVTAVDERNKEEAEPEIIDEKVVSEEQKEQSVEANTEKIETAESNDSQSMPTLSKELDSNTVTSEHSDEQAPHLVKEIELETKLQDTNDPQASFNLRIMEVSSIDKSQEIEELWLTPVIEEVEEENTTKNDEGIVVKENLSSDLRKTQEREDKSSTSKRIEDVDMAPVVNPPSQECDEPMVVDNKESEDKTEVAEEGEHLPNYGTDIKLQVEQEMFADNIVEAVSTKEAKLEEEKVKTEVSNKEDDTEIAKKHGSEELENMVDKVDLSDTELDNNHAPIITGQNETQASLISSKEIQNKESKMPEEIDKNNEKARVEEKQISVGETEISKTEDSATKVKIGVEDQNVKVVAESSAEVNFVDAESEETRISEATSEKELPVQQSDNIPVDLFTLGKGEMFFGSPEDVKTSATELATFQVGRTSLSGQDESKTVASQSEVGERSTASTSEYSVAEMDMAMIVDDSLGTPSQIPVTPVKPQIQAEKLETFKKLVDKTLITDKASIIESSLNYLELCVPEGSLPKRKISPKRNSRASSEQPSTAYSHVNDDQQTSRRHYRKSLDVARIYPSKSRESMKRTSTLSEEGDGGDSKFSFAEFIQTRQSVTSEPLPSETQTEHSVPEVSLPKQKISPKRNSRASSEQPSTAYSHVDDDQQTSRRHYRKSLDVARIYPSRRRESMKRTRTLSEDGDGGDSKFSFAEFIQTRQSITSKPLPSETETEQTDHKNTLRERRSSSSHKDSSEKLQENLKHSLDSEQVKDTRSKDSKKSSIQEEEEPTAVVVAQETKKPKRQSRKSSFIPPVQLAAITEEQTPTSADVRAKSRRQRSCEPLAKKWKPARLNFDSNEDEEDTESSPAKRRTEKARSLPPCLSPKRNSIRQSLLPSVSEEDESQPLPKTSRSKKSSSSKAGSPSEAKRKSTNVETIADDMFQQPVAPSSQHLPNDMKIKGKPSSLPDLSRKQRKSSVRRSVLPKLPEEQCDEDESNRISLVGSSRQSSSGTHSKTSVDRQPRDSIKMAKNAAAWAEKVFGQTQAKWWAKIKEQQQKSILSVDGSTENLSQTSSPASKTRSKRNASPASSISPELPSVKTSARSRKDTDTESVKSDRSGRSTRAKKDDVQQPVKSDKTAKNSRSRKDVETASVKSDRSTRSTRKESETTPTESEKAVRSRRKNEVEILLSAADLGDPRTPNRRRRESSTSSGQSQKKRARTKKESSVSPGTSLQSDSNPATSPPTEPPQPDKNADMSLLVEEYAENRRLTRHQKSLLERSLTSDVHLPLKKEEAGEKDVASSDSDEDYLFTPVKSRTRSKH</sequence>
<dbReference type="Pfam" id="PF13934">
    <property type="entry name" value="ELYS"/>
    <property type="match status" value="1"/>
</dbReference>
<name>A0AAW1CNS4_9HEMI</name>
<evidence type="ECO:0000313" key="7">
    <source>
        <dbReference type="Proteomes" id="UP001461498"/>
    </source>
</evidence>
<keyword evidence="7" id="KW-1185">Reference proteome</keyword>
<feature type="region of interest" description="Disordered" evidence="3">
    <location>
        <begin position="2098"/>
        <end position="2125"/>
    </location>
</feature>
<feature type="region of interest" description="Disordered" evidence="3">
    <location>
        <begin position="1129"/>
        <end position="1257"/>
    </location>
</feature>
<feature type="compositionally biased region" description="Polar residues" evidence="3">
    <location>
        <begin position="2733"/>
        <end position="2743"/>
    </location>
</feature>
<gene>
    <name evidence="6" type="ORF">O3M35_001523</name>
</gene>
<feature type="compositionally biased region" description="Basic and acidic residues" evidence="3">
    <location>
        <begin position="1194"/>
        <end position="1205"/>
    </location>
</feature>
<feature type="compositionally biased region" description="Acidic residues" evidence="3">
    <location>
        <begin position="1667"/>
        <end position="1688"/>
    </location>
</feature>
<feature type="compositionally biased region" description="Polar residues" evidence="3">
    <location>
        <begin position="2903"/>
        <end position="2939"/>
    </location>
</feature>
<feature type="compositionally biased region" description="Basic and acidic residues" evidence="3">
    <location>
        <begin position="2951"/>
        <end position="3032"/>
    </location>
</feature>
<dbReference type="PANTHER" id="PTHR21583">
    <property type="entry name" value="ELYS PROTEIN"/>
    <property type="match status" value="1"/>
</dbReference>
<feature type="compositionally biased region" description="Polar residues" evidence="3">
    <location>
        <begin position="2498"/>
        <end position="2508"/>
    </location>
</feature>
<feature type="compositionally biased region" description="Basic and acidic residues" evidence="3">
    <location>
        <begin position="2582"/>
        <end position="2631"/>
    </location>
</feature>
<feature type="domain" description="ELYS-like" evidence="4">
    <location>
        <begin position="737"/>
        <end position="935"/>
    </location>
</feature>
<feature type="compositionally biased region" description="Polar residues" evidence="3">
    <location>
        <begin position="2461"/>
        <end position="2475"/>
    </location>
</feature>
<feature type="compositionally biased region" description="Basic and acidic residues" evidence="3">
    <location>
        <begin position="1869"/>
        <end position="1905"/>
    </location>
</feature>
<feature type="compositionally biased region" description="Acidic residues" evidence="3">
    <location>
        <begin position="1478"/>
        <end position="1495"/>
    </location>
</feature>
<feature type="compositionally biased region" description="Basic and acidic residues" evidence="3">
    <location>
        <begin position="1990"/>
        <end position="1999"/>
    </location>
</feature>
<feature type="region of interest" description="Disordered" evidence="3">
    <location>
        <begin position="2285"/>
        <end position="2313"/>
    </location>
</feature>
<evidence type="ECO:0008006" key="8">
    <source>
        <dbReference type="Google" id="ProtNLM"/>
    </source>
</evidence>
<feature type="region of interest" description="Disordered" evidence="3">
    <location>
        <begin position="1478"/>
        <end position="1500"/>
    </location>
</feature>
<comment type="subcellular location">
    <subcellularLocation>
        <location evidence="1">Nucleus</location>
    </subcellularLocation>
</comment>
<dbReference type="InterPro" id="IPR015943">
    <property type="entry name" value="WD40/YVTN_repeat-like_dom_sf"/>
</dbReference>
<feature type="compositionally biased region" description="Basic and acidic residues" evidence="3">
    <location>
        <begin position="3134"/>
        <end position="3147"/>
    </location>
</feature>
<feature type="compositionally biased region" description="Polar residues" evidence="3">
    <location>
        <begin position="2564"/>
        <end position="2573"/>
    </location>
</feature>
<dbReference type="InterPro" id="IPR032040">
    <property type="entry name" value="ELYS-bb"/>
</dbReference>
<feature type="compositionally biased region" description="Acidic residues" evidence="3">
    <location>
        <begin position="1786"/>
        <end position="1853"/>
    </location>
</feature>
<dbReference type="Gene3D" id="2.130.10.10">
    <property type="entry name" value="YVTN repeat-like/Quinoprotein amine dehydrogenase"/>
    <property type="match status" value="1"/>
</dbReference>
<feature type="compositionally biased region" description="Low complexity" evidence="3">
    <location>
        <begin position="1225"/>
        <end position="1244"/>
    </location>
</feature>
<feature type="compositionally biased region" description="Basic residues" evidence="3">
    <location>
        <begin position="2384"/>
        <end position="2394"/>
    </location>
</feature>
<evidence type="ECO:0000259" key="5">
    <source>
        <dbReference type="Pfam" id="PF16687"/>
    </source>
</evidence>
<feature type="compositionally biased region" description="Polar residues" evidence="3">
    <location>
        <begin position="2395"/>
        <end position="2406"/>
    </location>
</feature>
<feature type="domain" description="ELYS beta-propeller" evidence="5">
    <location>
        <begin position="39"/>
        <end position="417"/>
    </location>
</feature>
<feature type="region of interest" description="Disordered" evidence="3">
    <location>
        <begin position="2161"/>
        <end position="2182"/>
    </location>
</feature>
<feature type="compositionally biased region" description="Basic and acidic residues" evidence="3">
    <location>
        <begin position="1531"/>
        <end position="1555"/>
    </location>
</feature>
<feature type="compositionally biased region" description="Polar residues" evidence="3">
    <location>
        <begin position="1743"/>
        <end position="1752"/>
    </location>
</feature>
<feature type="compositionally biased region" description="Basic and acidic residues" evidence="3">
    <location>
        <begin position="2047"/>
        <end position="2063"/>
    </location>
</feature>
<protein>
    <recommendedName>
        <fullName evidence="8">Protein ELYS</fullName>
    </recommendedName>
</protein>
<feature type="region of interest" description="Disordered" evidence="3">
    <location>
        <begin position="1988"/>
        <end position="2065"/>
    </location>
</feature>
<dbReference type="Proteomes" id="UP001461498">
    <property type="component" value="Unassembled WGS sequence"/>
</dbReference>
<evidence type="ECO:0000256" key="3">
    <source>
        <dbReference type="SAM" id="MobiDB-lite"/>
    </source>
</evidence>
<proteinExistence type="predicted"/>
<evidence type="ECO:0000313" key="6">
    <source>
        <dbReference type="EMBL" id="KAK9500224.1"/>
    </source>
</evidence>
<feature type="compositionally biased region" description="Polar residues" evidence="3">
    <location>
        <begin position="1442"/>
        <end position="1451"/>
    </location>
</feature>
<organism evidence="6 7">
    <name type="scientific">Rhynocoris fuscipes</name>
    <dbReference type="NCBI Taxonomy" id="488301"/>
    <lineage>
        <taxon>Eukaryota</taxon>
        <taxon>Metazoa</taxon>
        <taxon>Ecdysozoa</taxon>
        <taxon>Arthropoda</taxon>
        <taxon>Hexapoda</taxon>
        <taxon>Insecta</taxon>
        <taxon>Pterygota</taxon>
        <taxon>Neoptera</taxon>
        <taxon>Paraneoptera</taxon>
        <taxon>Hemiptera</taxon>
        <taxon>Heteroptera</taxon>
        <taxon>Panheteroptera</taxon>
        <taxon>Cimicomorpha</taxon>
        <taxon>Reduviidae</taxon>
        <taxon>Harpactorinae</taxon>
        <taxon>Harpactorini</taxon>
        <taxon>Rhynocoris</taxon>
    </lineage>
</organism>
<feature type="compositionally biased region" description="Basic and acidic residues" evidence="3">
    <location>
        <begin position="1775"/>
        <end position="1785"/>
    </location>
</feature>
<feature type="compositionally biased region" description="Acidic residues" evidence="3">
    <location>
        <begin position="1560"/>
        <end position="1571"/>
    </location>
</feature>
<feature type="compositionally biased region" description="Pro residues" evidence="3">
    <location>
        <begin position="3088"/>
        <end position="3097"/>
    </location>
</feature>
<feature type="region of interest" description="Disordered" evidence="3">
    <location>
        <begin position="2383"/>
        <end position="2877"/>
    </location>
</feature>
<accession>A0AAW1CNS4</accession>
<feature type="compositionally biased region" description="Low complexity" evidence="3">
    <location>
        <begin position="2847"/>
        <end position="2862"/>
    </location>
</feature>
<keyword evidence="2" id="KW-0539">Nucleus</keyword>
<feature type="region of interest" description="Disordered" evidence="3">
    <location>
        <begin position="1662"/>
        <end position="1937"/>
    </location>
</feature>
<feature type="compositionally biased region" description="Polar residues" evidence="3">
    <location>
        <begin position="1906"/>
        <end position="1916"/>
    </location>
</feature>
<feature type="compositionally biased region" description="Basic and acidic residues" evidence="3">
    <location>
        <begin position="1589"/>
        <end position="1605"/>
    </location>
</feature>
<evidence type="ECO:0000256" key="2">
    <source>
        <dbReference type="ARBA" id="ARBA00023242"/>
    </source>
</evidence>
<dbReference type="GO" id="GO:0005634">
    <property type="term" value="C:nucleus"/>
    <property type="evidence" value="ECO:0007669"/>
    <property type="project" value="UniProtKB-SubCell"/>
</dbReference>
<dbReference type="PANTHER" id="PTHR21583:SF8">
    <property type="entry name" value="PROTEIN ELYS"/>
    <property type="match status" value="1"/>
</dbReference>
<feature type="region of interest" description="Disordered" evidence="3">
    <location>
        <begin position="2899"/>
        <end position="3168"/>
    </location>
</feature>
<dbReference type="EMBL" id="JAPXFL010000010">
    <property type="protein sequence ID" value="KAK9500224.1"/>
    <property type="molecule type" value="Genomic_DNA"/>
</dbReference>
<feature type="compositionally biased region" description="Basic and acidic residues" evidence="3">
    <location>
        <begin position="2863"/>
        <end position="2874"/>
    </location>
</feature>
<comment type="caution">
    <text evidence="6">The sequence shown here is derived from an EMBL/GenBank/DDBJ whole genome shotgun (WGS) entry which is preliminary data.</text>
</comment>
<feature type="region of interest" description="Disordered" evidence="3">
    <location>
        <begin position="1364"/>
        <end position="1392"/>
    </location>
</feature>
<dbReference type="InterPro" id="IPR025151">
    <property type="entry name" value="ELYS_dom"/>
</dbReference>
<feature type="compositionally biased region" description="Polar residues" evidence="3">
    <location>
        <begin position="3073"/>
        <end position="3085"/>
    </location>
</feature>